<keyword evidence="5" id="KW-0378">Hydrolase</keyword>
<evidence type="ECO:0000259" key="10">
    <source>
        <dbReference type="Pfam" id="PF10290"/>
    </source>
</evidence>
<feature type="domain" description="Cell wall protein YJL171C/Tos1 C-terminal" evidence="9">
    <location>
        <begin position="114"/>
        <end position="324"/>
    </location>
</feature>
<dbReference type="STRING" id="5643.A0A060SZA0"/>
<comment type="caution">
    <text evidence="11">The sequence shown here is derived from an EMBL/GenBank/DDBJ whole genome shotgun (WGS) entry which is preliminary data.</text>
</comment>
<evidence type="ECO:0000313" key="11">
    <source>
        <dbReference type="EMBL" id="CDO77599.1"/>
    </source>
</evidence>
<dbReference type="OMA" id="WAGSKFF"/>
<organism evidence="11 12">
    <name type="scientific">Pycnoporus cinnabarinus</name>
    <name type="common">Cinnabar-red polypore</name>
    <name type="synonym">Trametes cinnabarina</name>
    <dbReference type="NCBI Taxonomy" id="5643"/>
    <lineage>
        <taxon>Eukaryota</taxon>
        <taxon>Fungi</taxon>
        <taxon>Dikarya</taxon>
        <taxon>Basidiomycota</taxon>
        <taxon>Agaricomycotina</taxon>
        <taxon>Agaricomycetes</taxon>
        <taxon>Polyporales</taxon>
        <taxon>Polyporaceae</taxon>
        <taxon>Trametes</taxon>
    </lineage>
</organism>
<dbReference type="GO" id="GO:0042973">
    <property type="term" value="F:glucan endo-1,3-beta-D-glucosidase activity"/>
    <property type="evidence" value="ECO:0007669"/>
    <property type="project" value="UniProtKB-EC"/>
</dbReference>
<evidence type="ECO:0000259" key="9">
    <source>
        <dbReference type="Pfam" id="PF10287"/>
    </source>
</evidence>
<evidence type="ECO:0000256" key="5">
    <source>
        <dbReference type="ARBA" id="ARBA00022801"/>
    </source>
</evidence>
<keyword evidence="4 8" id="KW-0732">Signal</keyword>
<dbReference type="OrthoDB" id="118256at2759"/>
<evidence type="ECO:0000256" key="7">
    <source>
        <dbReference type="ARBA" id="ARBA00023316"/>
    </source>
</evidence>
<dbReference type="PANTHER" id="PTHR31737:SF2">
    <property type="entry name" value="PROTEIN TOS1"/>
    <property type="match status" value="1"/>
</dbReference>
<evidence type="ECO:0000256" key="1">
    <source>
        <dbReference type="ARBA" id="ARBA00000382"/>
    </source>
</evidence>
<feature type="signal peptide" evidence="8">
    <location>
        <begin position="1"/>
        <end position="21"/>
    </location>
</feature>
<dbReference type="GO" id="GO:0071555">
    <property type="term" value="P:cell wall organization"/>
    <property type="evidence" value="ECO:0007669"/>
    <property type="project" value="UniProtKB-KW"/>
</dbReference>
<dbReference type="EC" id="3.2.1.39" evidence="3"/>
<proteinExistence type="inferred from homology"/>
<gene>
    <name evidence="11" type="ORF">BN946_scf184936.g24</name>
</gene>
<comment type="catalytic activity">
    <reaction evidence="1">
        <text>Hydrolysis of (1-&gt;3)-beta-D-glucosidic linkages in (1-&gt;3)-beta-D-glucans.</text>
        <dbReference type="EC" id="3.2.1.39"/>
    </reaction>
</comment>
<evidence type="ECO:0000256" key="6">
    <source>
        <dbReference type="ARBA" id="ARBA00023295"/>
    </source>
</evidence>
<reference evidence="11" key="1">
    <citation type="submission" date="2014-01" db="EMBL/GenBank/DDBJ databases">
        <title>The genome of the white-rot fungus Pycnoporus cinnabarinus: a basidiomycete model with a versatile arsenal for lignocellulosic biomass breakdown.</title>
        <authorList>
            <person name="Levasseur A."/>
            <person name="Lomascolo A."/>
            <person name="Ruiz-Duenas F.J."/>
            <person name="Uzan E."/>
            <person name="Piumi F."/>
            <person name="Kues U."/>
            <person name="Ram A.F.J."/>
            <person name="Murat C."/>
            <person name="Haon M."/>
            <person name="Benoit I."/>
            <person name="Arfi Y."/>
            <person name="Chevret D."/>
            <person name="Drula E."/>
            <person name="Kwon M.J."/>
            <person name="Gouret P."/>
            <person name="Lesage-Meessen L."/>
            <person name="Lombard V."/>
            <person name="Mariette J."/>
            <person name="Noirot C."/>
            <person name="Park J."/>
            <person name="Patyshakuliyeva A."/>
            <person name="Wieneger R.A.B."/>
            <person name="Wosten H.A.B."/>
            <person name="Martin F."/>
            <person name="Coutinho P.M."/>
            <person name="de Vries R."/>
            <person name="Martinez A.T."/>
            <person name="Klopp C."/>
            <person name="Pontarotti P."/>
            <person name="Henrissat B."/>
            <person name="Record E."/>
        </authorList>
    </citation>
    <scope>NUCLEOTIDE SEQUENCE [LARGE SCALE GENOMIC DNA]</scope>
    <source>
        <strain evidence="11">BRFM137</strain>
    </source>
</reference>
<dbReference type="Proteomes" id="UP000029665">
    <property type="component" value="Unassembled WGS sequence"/>
</dbReference>
<dbReference type="Pfam" id="PF10290">
    <property type="entry name" value="YJL171C_Tos1_N"/>
    <property type="match status" value="1"/>
</dbReference>
<sequence>MHLSTAFVSLAAVLSAPFVGAQLTPNNLVAASTQGSLSALKYTHVGGPGEYNQVTDIIPGTFPTCDANPFCITQPKQISGNLAPFDDEMTVVFRGPITIDNIAVYQPTNSSGATWKQVSSWAAGQKPDNLVFMNNMGGTNNVGEWSICAGASQSYASGDFTSTVSSPNAEIFNGALDETHEVNIMTGEACSSESPCAGFSRGTANHGWAGSKFFVFTFDMPASSDPSHVPAIWALNAQIVRAAQYGCNCRGVGPGGCGELDILETIAGTNVDQAISEIYSPKGATGTGNSFFARPTSGKVTYGVIFDVQTDSIAIQHYTEWDYSQSAITRSVVDGYLNAPAMTVSFESANSRRAEMPRSVFSAHKRRRSGGHF</sequence>
<comment type="similarity">
    <text evidence="2">Belongs to the PGA52 family.</text>
</comment>
<keyword evidence="6" id="KW-0326">Glycosidase</keyword>
<accession>A0A060SZA0</accession>
<dbReference type="AlphaFoldDB" id="A0A060SZA0"/>
<feature type="domain" description="Cell wall protein YJL171C/Tos1 N-terminal" evidence="10">
    <location>
        <begin position="39"/>
        <end position="107"/>
    </location>
</feature>
<evidence type="ECO:0000313" key="12">
    <source>
        <dbReference type="Proteomes" id="UP000029665"/>
    </source>
</evidence>
<name>A0A060SZA0_PYCCI</name>
<dbReference type="Pfam" id="PF10287">
    <property type="entry name" value="YJL171C_Tos1_C"/>
    <property type="match status" value="1"/>
</dbReference>
<dbReference type="PANTHER" id="PTHR31737">
    <property type="entry name" value="PROTEIN TOS1"/>
    <property type="match status" value="1"/>
</dbReference>
<evidence type="ECO:0000256" key="2">
    <source>
        <dbReference type="ARBA" id="ARBA00006055"/>
    </source>
</evidence>
<evidence type="ECO:0000256" key="3">
    <source>
        <dbReference type="ARBA" id="ARBA00012780"/>
    </source>
</evidence>
<protein>
    <recommendedName>
        <fullName evidence="3">glucan endo-1,3-beta-D-glucosidase</fullName>
        <ecNumber evidence="3">3.2.1.39</ecNumber>
    </recommendedName>
</protein>
<keyword evidence="7" id="KW-0961">Cell wall biogenesis/degradation</keyword>
<evidence type="ECO:0000256" key="4">
    <source>
        <dbReference type="ARBA" id="ARBA00022729"/>
    </source>
</evidence>
<dbReference type="InterPro" id="IPR018805">
    <property type="entry name" value="YJL171C/Tos1_C"/>
</dbReference>
<dbReference type="HOGENOM" id="CLU_030276_4_0_1"/>
<dbReference type="InterPro" id="IPR018807">
    <property type="entry name" value="YJL171C/Tos1_N"/>
</dbReference>
<dbReference type="EMBL" id="CCBP010000459">
    <property type="protein sequence ID" value="CDO77599.1"/>
    <property type="molecule type" value="Genomic_DNA"/>
</dbReference>
<evidence type="ECO:0000256" key="8">
    <source>
        <dbReference type="SAM" id="SignalP"/>
    </source>
</evidence>
<keyword evidence="12" id="KW-1185">Reference proteome</keyword>
<feature type="chain" id="PRO_5001587882" description="glucan endo-1,3-beta-D-glucosidase" evidence="8">
    <location>
        <begin position="22"/>
        <end position="373"/>
    </location>
</feature>